<reference evidence="3" key="1">
    <citation type="submission" date="2023-06" db="EMBL/GenBank/DDBJ databases">
        <authorList>
            <person name="Jiang Y."/>
            <person name="Liu Q."/>
        </authorList>
    </citation>
    <scope>NUCLEOTIDE SEQUENCE</scope>
    <source>
        <strain evidence="3">CGMCC 1.12089</strain>
    </source>
</reference>
<accession>A0ABT7NGI1</accession>
<dbReference type="Pfam" id="PF09900">
    <property type="entry name" value="DUF2127"/>
    <property type="match status" value="1"/>
</dbReference>
<evidence type="ECO:0000256" key="1">
    <source>
        <dbReference type="SAM" id="MobiDB-lite"/>
    </source>
</evidence>
<comment type="caution">
    <text evidence="3">The sequence shown here is derived from an EMBL/GenBank/DDBJ whole genome shotgun (WGS) entry which is preliminary data.</text>
</comment>
<evidence type="ECO:0000256" key="2">
    <source>
        <dbReference type="SAM" id="Phobius"/>
    </source>
</evidence>
<gene>
    <name evidence="3" type="ORF">QTH91_21305</name>
</gene>
<keyword evidence="2" id="KW-0812">Transmembrane</keyword>
<evidence type="ECO:0000313" key="4">
    <source>
        <dbReference type="Proteomes" id="UP001174908"/>
    </source>
</evidence>
<dbReference type="Proteomes" id="UP001174908">
    <property type="component" value="Unassembled WGS sequence"/>
</dbReference>
<dbReference type="InterPro" id="IPR021125">
    <property type="entry name" value="DUF2127"/>
</dbReference>
<protein>
    <submittedName>
        <fullName evidence="3">DUF2127 domain-containing protein</fullName>
    </submittedName>
</protein>
<organism evidence="3 4">
    <name type="scientific">Variovorax dokdonensis</name>
    <dbReference type="NCBI Taxonomy" id="344883"/>
    <lineage>
        <taxon>Bacteria</taxon>
        <taxon>Pseudomonadati</taxon>
        <taxon>Pseudomonadota</taxon>
        <taxon>Betaproteobacteria</taxon>
        <taxon>Burkholderiales</taxon>
        <taxon>Comamonadaceae</taxon>
        <taxon>Variovorax</taxon>
    </lineage>
</organism>
<feature type="region of interest" description="Disordered" evidence="1">
    <location>
        <begin position="164"/>
        <end position="190"/>
    </location>
</feature>
<evidence type="ECO:0000313" key="3">
    <source>
        <dbReference type="EMBL" id="MDM0047043.1"/>
    </source>
</evidence>
<sequence>MNKPEPSLASRRAIRTIAFVEAIKGLIVLAAAAGVMSLIRRQDLYDVAAALVDHMHLNPASHYPQIFLDAAEHYQQQAHLLWLAAGAAAYVAVRLTEAYGLLRERAWAEWLAALSGAVYVPFDVLHLLRHPSLLGAAILLVNLAVVGVMVLALMQRRAAASTMAGQIPAKDEHDDRHRTHRLQADRPRRP</sequence>
<keyword evidence="2" id="KW-0472">Membrane</keyword>
<dbReference type="RefSeq" id="WP_286662150.1">
    <property type="nucleotide sequence ID" value="NZ_JASZYV010000005.1"/>
</dbReference>
<dbReference type="EMBL" id="JASZYV010000005">
    <property type="protein sequence ID" value="MDM0047043.1"/>
    <property type="molecule type" value="Genomic_DNA"/>
</dbReference>
<feature type="transmembrane region" description="Helical" evidence="2">
    <location>
        <begin position="134"/>
        <end position="154"/>
    </location>
</feature>
<feature type="transmembrane region" description="Helical" evidence="2">
    <location>
        <begin position="21"/>
        <end position="39"/>
    </location>
</feature>
<keyword evidence="2" id="KW-1133">Transmembrane helix</keyword>
<proteinExistence type="predicted"/>
<keyword evidence="4" id="KW-1185">Reference proteome</keyword>
<feature type="transmembrane region" description="Helical" evidence="2">
    <location>
        <begin position="107"/>
        <end position="128"/>
    </location>
</feature>
<feature type="compositionally biased region" description="Basic and acidic residues" evidence="1">
    <location>
        <begin position="169"/>
        <end position="190"/>
    </location>
</feature>
<feature type="transmembrane region" description="Helical" evidence="2">
    <location>
        <begin position="78"/>
        <end position="95"/>
    </location>
</feature>
<name>A0ABT7NGI1_9BURK</name>